<feature type="region of interest" description="Disordered" evidence="6">
    <location>
        <begin position="1"/>
        <end position="56"/>
    </location>
</feature>
<evidence type="ECO:0000256" key="2">
    <source>
        <dbReference type="ARBA" id="ARBA00005102"/>
    </source>
</evidence>
<evidence type="ECO:0000313" key="9">
    <source>
        <dbReference type="Proteomes" id="UP000034786"/>
    </source>
</evidence>
<comment type="function">
    <text evidence="1">Acyltransferase required for the direct transfer of medium- to long-chain fatty acyl moieties from a carrier protein (MbtL) on to the epsilon-amino group of lysine residue in the mycobactin core.</text>
</comment>
<dbReference type="UniPathway" id="UPA00011"/>
<dbReference type="PANTHER" id="PTHR31438">
    <property type="entry name" value="LYSINE N-ACYLTRANSFERASE C17G9.06C-RELATED"/>
    <property type="match status" value="1"/>
</dbReference>
<dbReference type="RefSeq" id="WP_031134822.1">
    <property type="nucleotide sequence ID" value="NZ_JYJH01000006.1"/>
</dbReference>
<dbReference type="Proteomes" id="UP000034786">
    <property type="component" value="Unassembled WGS sequence"/>
</dbReference>
<keyword evidence="9" id="KW-1185">Reference proteome</keyword>
<comment type="caution">
    <text evidence="8">The sequence shown here is derived from an EMBL/GenBank/DDBJ whole genome shotgun (WGS) entry which is preliminary data.</text>
</comment>
<dbReference type="AlphaFoldDB" id="A0A0M2GNM7"/>
<evidence type="ECO:0000256" key="4">
    <source>
        <dbReference type="ARBA" id="ARBA00023251"/>
    </source>
</evidence>
<organism evidence="8 9">
    <name type="scientific">Streptomyces variegatus</name>
    <dbReference type="NCBI Taxonomy" id="284040"/>
    <lineage>
        <taxon>Bacteria</taxon>
        <taxon>Bacillati</taxon>
        <taxon>Actinomycetota</taxon>
        <taxon>Actinomycetes</taxon>
        <taxon>Kitasatosporales</taxon>
        <taxon>Streptomycetaceae</taxon>
        <taxon>Streptomyces</taxon>
    </lineage>
</organism>
<name>A0A0M2GNM7_9ACTN</name>
<sequence>MPPSDPIAKTGIAAPGMADAASGTGSPTDSDAGPGTDCDADSAACADAESGACDGDFPRDFAGADTFGRVDSRLGTADADPGALTGKHLGEGGHNDDTMDLRLPDELIALAAVDALDGDGARKGDQDTALPSLSHTATDGPPGLSVVLRHDDLLDRVAEWGPADTPAGVFHLVPARLERDLPLICRWMNDPAAAAFWELSGPQDVTEDHLRAQLAGDGRSVPCIGVLDGAPMSYWEIYRADLDPLARHYPARPHDTGIHLLVGGVADRGRGLGGLLLRAVADLALAQRPSCARVIAEPDIRNTPSVAAFLTAGFRFSAEVDLPAKRAALMVRDRSLRHLL</sequence>
<evidence type="ECO:0000259" key="7">
    <source>
        <dbReference type="PROSITE" id="PS51186"/>
    </source>
</evidence>
<dbReference type="PANTHER" id="PTHR31438:SF1">
    <property type="entry name" value="LYSINE N-ACYLTRANSFERASE C17G9.06C-RELATED"/>
    <property type="match status" value="1"/>
</dbReference>
<dbReference type="SMART" id="SM01006">
    <property type="entry name" value="AlcB"/>
    <property type="match status" value="1"/>
</dbReference>
<feature type="domain" description="N-acetyltransferase" evidence="7">
    <location>
        <begin position="170"/>
        <end position="335"/>
    </location>
</feature>
<evidence type="ECO:0000256" key="6">
    <source>
        <dbReference type="SAM" id="MobiDB-lite"/>
    </source>
</evidence>
<dbReference type="InterPro" id="IPR019432">
    <property type="entry name" value="Acyltransferase_MbtK/IucB-like"/>
</dbReference>
<dbReference type="PATRIC" id="fig|284040.3.peg.6789"/>
<dbReference type="GO" id="GO:0046677">
    <property type="term" value="P:response to antibiotic"/>
    <property type="evidence" value="ECO:0007669"/>
    <property type="project" value="UniProtKB-KW"/>
</dbReference>
<dbReference type="InterPro" id="IPR016181">
    <property type="entry name" value="Acyl_CoA_acyltransferase"/>
</dbReference>
<keyword evidence="4" id="KW-0046">Antibiotic resistance</keyword>
<feature type="compositionally biased region" description="Low complexity" evidence="6">
    <location>
        <begin position="41"/>
        <end position="55"/>
    </location>
</feature>
<proteinExistence type="predicted"/>
<protein>
    <recommendedName>
        <fullName evidence="3">Lysine N-acyltransferase MbtK</fullName>
    </recommendedName>
    <alternativeName>
        <fullName evidence="5">Mycobactin synthase protein K</fullName>
    </alternativeName>
</protein>
<dbReference type="PROSITE" id="PS51186">
    <property type="entry name" value="GNAT"/>
    <property type="match status" value="1"/>
</dbReference>
<evidence type="ECO:0000256" key="5">
    <source>
        <dbReference type="ARBA" id="ARBA00031122"/>
    </source>
</evidence>
<dbReference type="InterPro" id="IPR000182">
    <property type="entry name" value="GNAT_dom"/>
</dbReference>
<feature type="region of interest" description="Disordered" evidence="6">
    <location>
        <begin position="73"/>
        <end position="100"/>
    </location>
</feature>
<dbReference type="Gene3D" id="3.40.630.30">
    <property type="match status" value="1"/>
</dbReference>
<feature type="region of interest" description="Disordered" evidence="6">
    <location>
        <begin position="119"/>
        <end position="144"/>
    </location>
</feature>
<dbReference type="GO" id="GO:0016410">
    <property type="term" value="F:N-acyltransferase activity"/>
    <property type="evidence" value="ECO:0007669"/>
    <property type="project" value="TreeGrafter"/>
</dbReference>
<evidence type="ECO:0000313" key="8">
    <source>
        <dbReference type="EMBL" id="KJK39684.1"/>
    </source>
</evidence>
<reference evidence="9" key="1">
    <citation type="submission" date="2015-02" db="EMBL/GenBank/DDBJ databases">
        <authorList>
            <person name="Ju K.-S."/>
            <person name="Doroghazi J.R."/>
            <person name="Metcalf W."/>
        </authorList>
    </citation>
    <scope>NUCLEOTIDE SEQUENCE [LARGE SCALE GENOMIC DNA]</scope>
    <source>
        <strain evidence="9">NRRL B-16380</strain>
    </source>
</reference>
<dbReference type="STRING" id="284040.UK15_11715"/>
<dbReference type="GO" id="GO:0019290">
    <property type="term" value="P:siderophore biosynthetic process"/>
    <property type="evidence" value="ECO:0007669"/>
    <property type="project" value="InterPro"/>
</dbReference>
<dbReference type="EMBL" id="JYJH01000006">
    <property type="protein sequence ID" value="KJK39684.1"/>
    <property type="molecule type" value="Genomic_DNA"/>
</dbReference>
<accession>A0A0M2GNM7</accession>
<comment type="pathway">
    <text evidence="2">Siderophore biosynthesis; mycobactin biosynthesis.</text>
</comment>
<evidence type="ECO:0000256" key="3">
    <source>
        <dbReference type="ARBA" id="ARBA00020586"/>
    </source>
</evidence>
<dbReference type="Pfam" id="PF13523">
    <property type="entry name" value="Acetyltransf_8"/>
    <property type="match status" value="1"/>
</dbReference>
<evidence type="ECO:0000256" key="1">
    <source>
        <dbReference type="ARBA" id="ARBA00003818"/>
    </source>
</evidence>
<gene>
    <name evidence="8" type="ORF">UK15_11715</name>
</gene>
<feature type="compositionally biased region" description="Basic and acidic residues" evidence="6">
    <location>
        <begin position="88"/>
        <end position="100"/>
    </location>
</feature>
<dbReference type="SUPFAM" id="SSF55729">
    <property type="entry name" value="Acyl-CoA N-acyltransferases (Nat)"/>
    <property type="match status" value="1"/>
</dbReference>